<dbReference type="GO" id="GO:0009231">
    <property type="term" value="P:riboflavin biosynthetic process"/>
    <property type="evidence" value="ECO:0007669"/>
    <property type="project" value="InterPro"/>
</dbReference>
<gene>
    <name evidence="17" type="ORF">UFOPK2132_00256</name>
</gene>
<evidence type="ECO:0000256" key="1">
    <source>
        <dbReference type="ARBA" id="ARBA00004726"/>
    </source>
</evidence>
<keyword evidence="13" id="KW-0274">FAD</keyword>
<comment type="pathway">
    <text evidence="1">Cofactor biosynthesis; FAD biosynthesis; FAD from FMN: step 1/1.</text>
</comment>
<dbReference type="Gene3D" id="3.40.50.620">
    <property type="entry name" value="HUPs"/>
    <property type="match status" value="1"/>
</dbReference>
<evidence type="ECO:0000256" key="3">
    <source>
        <dbReference type="ARBA" id="ARBA00010214"/>
    </source>
</evidence>
<dbReference type="GO" id="GO:0009398">
    <property type="term" value="P:FMN biosynthetic process"/>
    <property type="evidence" value="ECO:0007669"/>
    <property type="project" value="UniProtKB-UniPathway"/>
</dbReference>
<dbReference type="UniPathway" id="UPA00276">
    <property type="reaction ID" value="UER00406"/>
</dbReference>
<evidence type="ECO:0000259" key="16">
    <source>
        <dbReference type="SMART" id="SM00904"/>
    </source>
</evidence>
<evidence type="ECO:0000256" key="6">
    <source>
        <dbReference type="ARBA" id="ARBA00018483"/>
    </source>
</evidence>
<dbReference type="PANTHER" id="PTHR22749">
    <property type="entry name" value="RIBOFLAVIN KINASE/FMN ADENYLYLTRANSFERASE"/>
    <property type="match status" value="1"/>
</dbReference>
<evidence type="ECO:0000256" key="8">
    <source>
        <dbReference type="ARBA" id="ARBA00022643"/>
    </source>
</evidence>
<evidence type="ECO:0000256" key="12">
    <source>
        <dbReference type="ARBA" id="ARBA00022777"/>
    </source>
</evidence>
<dbReference type="SMART" id="SM00904">
    <property type="entry name" value="Flavokinase"/>
    <property type="match status" value="1"/>
</dbReference>
<dbReference type="InterPro" id="IPR014729">
    <property type="entry name" value="Rossmann-like_a/b/a_fold"/>
</dbReference>
<dbReference type="EC" id="2.7.7.2" evidence="5"/>
<dbReference type="NCBIfam" id="TIGR00083">
    <property type="entry name" value="ribF"/>
    <property type="match status" value="1"/>
</dbReference>
<organism evidence="17">
    <name type="scientific">freshwater metagenome</name>
    <dbReference type="NCBI Taxonomy" id="449393"/>
    <lineage>
        <taxon>unclassified sequences</taxon>
        <taxon>metagenomes</taxon>
        <taxon>ecological metagenomes</taxon>
    </lineage>
</organism>
<dbReference type="AlphaFoldDB" id="A0A6J6J3I9"/>
<keyword evidence="7" id="KW-0285">Flavoprotein</keyword>
<keyword evidence="9" id="KW-0808">Transferase</keyword>
<dbReference type="EC" id="2.7.1.26" evidence="4"/>
<proteinExistence type="inferred from homology"/>
<keyword evidence="10" id="KW-0548">Nucleotidyltransferase</keyword>
<evidence type="ECO:0000256" key="7">
    <source>
        <dbReference type="ARBA" id="ARBA00022630"/>
    </source>
</evidence>
<keyword evidence="8" id="KW-0288">FMN</keyword>
<keyword evidence="11" id="KW-0547">Nucleotide-binding</keyword>
<dbReference type="UniPathway" id="UPA00277">
    <property type="reaction ID" value="UER00407"/>
</dbReference>
<evidence type="ECO:0000256" key="4">
    <source>
        <dbReference type="ARBA" id="ARBA00012105"/>
    </source>
</evidence>
<dbReference type="EMBL" id="CAEZVU010000026">
    <property type="protein sequence ID" value="CAB4631431.1"/>
    <property type="molecule type" value="Genomic_DNA"/>
</dbReference>
<comment type="pathway">
    <text evidence="2">Cofactor biosynthesis; FMN biosynthesis; FMN from riboflavin (ATP route): step 1/1.</text>
</comment>
<dbReference type="NCBIfam" id="NF004160">
    <property type="entry name" value="PRK05627.1-3"/>
    <property type="match status" value="1"/>
</dbReference>
<dbReference type="FunFam" id="3.40.50.620:FF:000021">
    <property type="entry name" value="Riboflavin biosynthesis protein"/>
    <property type="match status" value="1"/>
</dbReference>
<dbReference type="GO" id="GO:0005524">
    <property type="term" value="F:ATP binding"/>
    <property type="evidence" value="ECO:0007669"/>
    <property type="project" value="UniProtKB-KW"/>
</dbReference>
<reference evidence="17" key="1">
    <citation type="submission" date="2020-05" db="EMBL/GenBank/DDBJ databases">
        <authorList>
            <person name="Chiriac C."/>
            <person name="Salcher M."/>
            <person name="Ghai R."/>
            <person name="Kavagutti S V."/>
        </authorList>
    </citation>
    <scope>NUCLEOTIDE SEQUENCE</scope>
</reference>
<dbReference type="InterPro" id="IPR002606">
    <property type="entry name" value="Riboflavin_kinase_bac"/>
</dbReference>
<keyword evidence="15" id="KW-0511">Multifunctional enzyme</keyword>
<evidence type="ECO:0000256" key="14">
    <source>
        <dbReference type="ARBA" id="ARBA00022840"/>
    </source>
</evidence>
<dbReference type="Pfam" id="PF01687">
    <property type="entry name" value="Flavokinase"/>
    <property type="match status" value="1"/>
</dbReference>
<keyword evidence="14" id="KW-0067">ATP-binding</keyword>
<dbReference type="PANTHER" id="PTHR22749:SF6">
    <property type="entry name" value="RIBOFLAVIN KINASE"/>
    <property type="match status" value="1"/>
</dbReference>
<dbReference type="Gene3D" id="2.40.30.30">
    <property type="entry name" value="Riboflavin kinase-like"/>
    <property type="match status" value="1"/>
</dbReference>
<feature type="domain" description="Riboflavin kinase" evidence="16">
    <location>
        <begin position="183"/>
        <end position="308"/>
    </location>
</feature>
<comment type="similarity">
    <text evidence="3">Belongs to the RibF family.</text>
</comment>
<dbReference type="PIRSF" id="PIRSF004491">
    <property type="entry name" value="FAD_Synth"/>
    <property type="match status" value="1"/>
</dbReference>
<evidence type="ECO:0000256" key="11">
    <source>
        <dbReference type="ARBA" id="ARBA00022741"/>
    </source>
</evidence>
<dbReference type="CDD" id="cd02064">
    <property type="entry name" value="FAD_synthetase_N"/>
    <property type="match status" value="1"/>
</dbReference>
<dbReference type="InterPro" id="IPR023468">
    <property type="entry name" value="Riboflavin_kinase"/>
</dbReference>
<evidence type="ECO:0000256" key="5">
    <source>
        <dbReference type="ARBA" id="ARBA00012393"/>
    </source>
</evidence>
<dbReference type="GO" id="GO:0008531">
    <property type="term" value="F:riboflavin kinase activity"/>
    <property type="evidence" value="ECO:0007669"/>
    <property type="project" value="UniProtKB-EC"/>
</dbReference>
<dbReference type="InterPro" id="IPR015865">
    <property type="entry name" value="Riboflavin_kinase_bac/euk"/>
</dbReference>
<evidence type="ECO:0000313" key="17">
    <source>
        <dbReference type="EMBL" id="CAB4631431.1"/>
    </source>
</evidence>
<dbReference type="InterPro" id="IPR015864">
    <property type="entry name" value="FAD_synthase"/>
</dbReference>
<dbReference type="GO" id="GO:0003919">
    <property type="term" value="F:FMN adenylyltransferase activity"/>
    <property type="evidence" value="ECO:0007669"/>
    <property type="project" value="UniProtKB-EC"/>
</dbReference>
<keyword evidence="12" id="KW-0418">Kinase</keyword>
<name>A0A6J6J3I9_9ZZZZ</name>
<dbReference type="SUPFAM" id="SSF52374">
    <property type="entry name" value="Nucleotidylyl transferase"/>
    <property type="match status" value="1"/>
</dbReference>
<evidence type="ECO:0000256" key="10">
    <source>
        <dbReference type="ARBA" id="ARBA00022695"/>
    </source>
</evidence>
<dbReference type="SUPFAM" id="SSF82114">
    <property type="entry name" value="Riboflavin kinase-like"/>
    <property type="match status" value="1"/>
</dbReference>
<evidence type="ECO:0000256" key="15">
    <source>
        <dbReference type="ARBA" id="ARBA00023268"/>
    </source>
</evidence>
<evidence type="ECO:0000256" key="2">
    <source>
        <dbReference type="ARBA" id="ARBA00005201"/>
    </source>
</evidence>
<accession>A0A6J6J3I9</accession>
<dbReference type="InterPro" id="IPR023465">
    <property type="entry name" value="Riboflavin_kinase_dom_sf"/>
</dbReference>
<sequence>MQTYSALSDVPSDIGKTAVTIGKFDCLHLGHQSLFSNLIQAAKDESLVPTVVTFDRHPDHLLRPDRAKLPIIGITQKHSIIESLGAAVLVELEFNQALASKTPEQFVKEILVDTLHAQVVMVGQGFRFGNQGSGDTQTLRELGQQYGFSVSEVKPIEIDGETVSTTRVRNLLDEGNVVAVAKLLGRVHVAVGIVEHGLKIGRKIGFPTANLSREAEGYLPLDGVYSGWLVSEGIRYPAAHSVGINETFQAVPRLVESHVLDETELDLYDKVVTLEFIDFVRPVEKFDGVDSLVAQINLDLEVVRQQLGLK</sequence>
<evidence type="ECO:0000256" key="13">
    <source>
        <dbReference type="ARBA" id="ARBA00022827"/>
    </source>
</evidence>
<protein>
    <recommendedName>
        <fullName evidence="6">Bifunctional riboflavin kinase/FMN adenylyltransferase</fullName>
        <ecNumber evidence="4">2.7.1.26</ecNumber>
        <ecNumber evidence="5">2.7.7.2</ecNumber>
    </recommendedName>
</protein>
<dbReference type="Pfam" id="PF06574">
    <property type="entry name" value="FAD_syn"/>
    <property type="match status" value="1"/>
</dbReference>
<dbReference type="GO" id="GO:0006747">
    <property type="term" value="P:FAD biosynthetic process"/>
    <property type="evidence" value="ECO:0007669"/>
    <property type="project" value="UniProtKB-UniPathway"/>
</dbReference>
<evidence type="ECO:0000256" key="9">
    <source>
        <dbReference type="ARBA" id="ARBA00022679"/>
    </source>
</evidence>